<evidence type="ECO:0000259" key="5">
    <source>
        <dbReference type="Pfam" id="PF18317"/>
    </source>
</evidence>
<dbReference type="Pfam" id="PF08501">
    <property type="entry name" value="Shikimate_dh_N"/>
    <property type="match status" value="1"/>
</dbReference>
<reference evidence="6" key="1">
    <citation type="journal article" date="2014" name="Int. J. Syst. Evol. Microbiol.">
        <title>Complete genome sequence of Corynebacterium casei LMG S-19264T (=DSM 44701T), isolated from a smear-ripened cheese.</title>
        <authorList>
            <consortium name="US DOE Joint Genome Institute (JGI-PGF)"/>
            <person name="Walter F."/>
            <person name="Albersmeier A."/>
            <person name="Kalinowski J."/>
            <person name="Ruckert C."/>
        </authorList>
    </citation>
    <scope>NUCLEOTIDE SEQUENCE</scope>
    <source>
        <strain evidence="6">JCM 19831</strain>
    </source>
</reference>
<dbReference type="Gene3D" id="3.40.50.10860">
    <property type="entry name" value="Leucine Dehydrogenase, chain A, domain 1"/>
    <property type="match status" value="1"/>
</dbReference>
<dbReference type="PANTHER" id="PTHR21089:SF1">
    <property type="entry name" value="BIFUNCTIONAL 3-DEHYDROQUINATE DEHYDRATASE_SHIKIMATE DEHYDROGENASE, CHLOROPLASTIC"/>
    <property type="match status" value="1"/>
</dbReference>
<feature type="domain" description="SDH C-terminal" evidence="5">
    <location>
        <begin position="228"/>
        <end position="257"/>
    </location>
</feature>
<dbReference type="EMBL" id="BMPI01000031">
    <property type="protein sequence ID" value="GGM49341.1"/>
    <property type="molecule type" value="Genomic_DNA"/>
</dbReference>
<dbReference type="GO" id="GO:0005829">
    <property type="term" value="C:cytosol"/>
    <property type="evidence" value="ECO:0007669"/>
    <property type="project" value="TreeGrafter"/>
</dbReference>
<proteinExistence type="predicted"/>
<evidence type="ECO:0000313" key="6">
    <source>
        <dbReference type="EMBL" id="GGM49341.1"/>
    </source>
</evidence>
<dbReference type="InterPro" id="IPR036291">
    <property type="entry name" value="NAD(P)-bd_dom_sf"/>
</dbReference>
<evidence type="ECO:0000259" key="4">
    <source>
        <dbReference type="Pfam" id="PF08501"/>
    </source>
</evidence>
<dbReference type="GO" id="GO:0009423">
    <property type="term" value="P:chorismate biosynthetic process"/>
    <property type="evidence" value="ECO:0007669"/>
    <property type="project" value="TreeGrafter"/>
</dbReference>
<keyword evidence="2" id="KW-0028">Amino-acid biosynthesis</keyword>
<evidence type="ECO:0000256" key="2">
    <source>
        <dbReference type="ARBA" id="ARBA00023141"/>
    </source>
</evidence>
<dbReference type="Pfam" id="PF01262">
    <property type="entry name" value="AlaDh_PNT_C"/>
    <property type="match status" value="1"/>
</dbReference>
<dbReference type="GO" id="GO:0009073">
    <property type="term" value="P:aromatic amino acid family biosynthetic process"/>
    <property type="evidence" value="ECO:0007669"/>
    <property type="project" value="UniProtKB-KW"/>
</dbReference>
<dbReference type="InterPro" id="IPR007698">
    <property type="entry name" value="AlaDH/PNT_NAD(H)-bd"/>
</dbReference>
<dbReference type="NCBIfam" id="NF001311">
    <property type="entry name" value="PRK00258.1-3"/>
    <property type="match status" value="1"/>
</dbReference>
<dbReference type="Gene3D" id="3.40.50.720">
    <property type="entry name" value="NAD(P)-binding Rossmann-like Domain"/>
    <property type="match status" value="1"/>
</dbReference>
<dbReference type="PANTHER" id="PTHR21089">
    <property type="entry name" value="SHIKIMATE DEHYDROGENASE"/>
    <property type="match status" value="1"/>
</dbReference>
<evidence type="ECO:0000256" key="1">
    <source>
        <dbReference type="ARBA" id="ARBA00004871"/>
    </source>
</evidence>
<sequence>MLGKPVSHSRSPVLHNAGYRAAGLTHWRYTSFECGEEDLKGLVEGLGQEWAGLSLTMPLKEEALRVAALVDPFAQAIGAANTLVRRAYGWHAYNTDAPGMVRALLEAGVSRTRRLALLGGGGTARAAIAAAASLGADVTVYTRRPEAAEELRPVAEALNVDLAGEPWDRAHEAATAPVVISTVPKGAADHLATADWSGRPVVFDAVYDPWPTPLAAAAQAAGCAIVSGLDLLLWQAVDQFELFTGVAAPVGEMRAALYAAG</sequence>
<dbReference type="Pfam" id="PF18317">
    <property type="entry name" value="SDH_C"/>
    <property type="match status" value="1"/>
</dbReference>
<evidence type="ECO:0000313" key="7">
    <source>
        <dbReference type="Proteomes" id="UP000642070"/>
    </source>
</evidence>
<dbReference type="AlphaFoldDB" id="A0A917X0N9"/>
<dbReference type="GO" id="GO:0050661">
    <property type="term" value="F:NADP binding"/>
    <property type="evidence" value="ECO:0007669"/>
    <property type="project" value="TreeGrafter"/>
</dbReference>
<feature type="domain" description="Shikimate dehydrogenase substrate binding N-terminal" evidence="4">
    <location>
        <begin position="2"/>
        <end position="83"/>
    </location>
</feature>
<protein>
    <submittedName>
        <fullName evidence="6">Shikimate 5-dehydrogenase</fullName>
    </submittedName>
</protein>
<reference evidence="6" key="2">
    <citation type="submission" date="2020-09" db="EMBL/GenBank/DDBJ databases">
        <authorList>
            <person name="Sun Q."/>
            <person name="Ohkuma M."/>
        </authorList>
    </citation>
    <scope>NUCLEOTIDE SEQUENCE</scope>
    <source>
        <strain evidence="6">JCM 19831</strain>
    </source>
</reference>
<accession>A0A917X0N9</accession>
<dbReference type="InterPro" id="IPR013708">
    <property type="entry name" value="Shikimate_DH-bd_N"/>
</dbReference>
<dbReference type="InterPro" id="IPR046346">
    <property type="entry name" value="Aminoacid_DH-like_N_sf"/>
</dbReference>
<feature type="domain" description="Alanine dehydrogenase/pyridine nucleotide transhydrogenase NAD(H)-binding" evidence="3">
    <location>
        <begin position="100"/>
        <end position="193"/>
    </location>
</feature>
<dbReference type="Proteomes" id="UP000642070">
    <property type="component" value="Unassembled WGS sequence"/>
</dbReference>
<keyword evidence="2" id="KW-0057">Aromatic amino acid biosynthesis</keyword>
<keyword evidence="7" id="KW-1185">Reference proteome</keyword>
<comment type="pathway">
    <text evidence="1">Metabolic intermediate biosynthesis; chorismate biosynthesis; chorismate from D-erythrose 4-phosphate and phosphoenolpyruvate: step 4/7.</text>
</comment>
<gene>
    <name evidence="6" type="primary">aroE</name>
    <name evidence="6" type="ORF">GCM10007977_058750</name>
</gene>
<dbReference type="SUPFAM" id="SSF51735">
    <property type="entry name" value="NAD(P)-binding Rossmann-fold domains"/>
    <property type="match status" value="1"/>
</dbReference>
<comment type="caution">
    <text evidence="6">The sequence shown here is derived from an EMBL/GenBank/DDBJ whole genome shotgun (WGS) entry which is preliminary data.</text>
</comment>
<organism evidence="6 7">
    <name type="scientific">Dactylosporangium sucinum</name>
    <dbReference type="NCBI Taxonomy" id="1424081"/>
    <lineage>
        <taxon>Bacteria</taxon>
        <taxon>Bacillati</taxon>
        <taxon>Actinomycetota</taxon>
        <taxon>Actinomycetes</taxon>
        <taxon>Micromonosporales</taxon>
        <taxon>Micromonosporaceae</taxon>
        <taxon>Dactylosporangium</taxon>
    </lineage>
</organism>
<evidence type="ECO:0000259" key="3">
    <source>
        <dbReference type="Pfam" id="PF01262"/>
    </source>
</evidence>
<dbReference type="InterPro" id="IPR022893">
    <property type="entry name" value="Shikimate_DH_fam"/>
</dbReference>
<dbReference type="GO" id="GO:0019632">
    <property type="term" value="P:shikimate metabolic process"/>
    <property type="evidence" value="ECO:0007669"/>
    <property type="project" value="TreeGrafter"/>
</dbReference>
<dbReference type="InterPro" id="IPR041121">
    <property type="entry name" value="SDH_C"/>
</dbReference>
<dbReference type="GO" id="GO:0004764">
    <property type="term" value="F:shikimate 3-dehydrogenase (NADP+) activity"/>
    <property type="evidence" value="ECO:0007669"/>
    <property type="project" value="InterPro"/>
</dbReference>
<dbReference type="SUPFAM" id="SSF53223">
    <property type="entry name" value="Aminoacid dehydrogenase-like, N-terminal domain"/>
    <property type="match status" value="1"/>
</dbReference>
<name>A0A917X0N9_9ACTN</name>